<name>A0A545UIY1_9GAMM</name>
<dbReference type="Proteomes" id="UP000315439">
    <property type="component" value="Unassembled WGS sequence"/>
</dbReference>
<evidence type="ECO:0000256" key="1">
    <source>
        <dbReference type="SAM" id="MobiDB-lite"/>
    </source>
</evidence>
<feature type="signal peptide" evidence="2">
    <location>
        <begin position="1"/>
        <end position="27"/>
    </location>
</feature>
<keyword evidence="2" id="KW-0732">Signal</keyword>
<accession>A0A545UIY1</accession>
<reference evidence="3 4" key="1">
    <citation type="submission" date="2019-07" db="EMBL/GenBank/DDBJ databases">
        <title>Draft genome for Aliikangiella sp. M105.</title>
        <authorList>
            <person name="Wang G."/>
        </authorList>
    </citation>
    <scope>NUCLEOTIDE SEQUENCE [LARGE SCALE GENOMIC DNA]</scope>
    <source>
        <strain evidence="3 4">M105</strain>
    </source>
</reference>
<feature type="chain" id="PRO_5021977079" evidence="2">
    <location>
        <begin position="28"/>
        <end position="298"/>
    </location>
</feature>
<dbReference type="EMBL" id="VIKS01000001">
    <property type="protein sequence ID" value="TQV89434.1"/>
    <property type="molecule type" value="Genomic_DNA"/>
</dbReference>
<dbReference type="AlphaFoldDB" id="A0A545UIY1"/>
<keyword evidence="4" id="KW-1185">Reference proteome</keyword>
<evidence type="ECO:0000313" key="4">
    <source>
        <dbReference type="Proteomes" id="UP000315439"/>
    </source>
</evidence>
<dbReference type="RefSeq" id="WP_142891498.1">
    <property type="nucleotide sequence ID" value="NZ_ML660160.1"/>
</dbReference>
<dbReference type="OrthoDB" id="5698467at2"/>
<sequence length="298" mass="32737">MKKYNNITRYSFLLFMALLVGSSNAIAGSNVEVQVTEKNQSGPSLTASGLKPGNKVQNSFLNKLVVGSDLIFRGKLIEISEGLSIEEIPYTFVTYDVKEVIAGKYSNDTITLKFVGGEFPNGNRLTATNTPEVKLGENVILMVQQSQNTGCDFVECEHGRFVLEDGKVIAANESAIVVDDKGGIDYISFAARISGKHKLSLAKSNIPRFISHLKSLDKKSLHQRKSSKVSVTSADKYLPFKAYPALTRAKSAPQVPKKSVKKKIPQQEGTAHDQWEVEQLRQNGGNPILSKSYPKDQN</sequence>
<comment type="caution">
    <text evidence="3">The sequence shown here is derived from an EMBL/GenBank/DDBJ whole genome shotgun (WGS) entry which is preliminary data.</text>
</comment>
<feature type="compositionally biased region" description="Basic and acidic residues" evidence="1">
    <location>
        <begin position="270"/>
        <end position="279"/>
    </location>
</feature>
<feature type="region of interest" description="Disordered" evidence="1">
    <location>
        <begin position="249"/>
        <end position="298"/>
    </location>
</feature>
<proteinExistence type="predicted"/>
<gene>
    <name evidence="3" type="ORF">FLL46_00700</name>
</gene>
<evidence type="ECO:0000256" key="2">
    <source>
        <dbReference type="SAM" id="SignalP"/>
    </source>
</evidence>
<evidence type="ECO:0000313" key="3">
    <source>
        <dbReference type="EMBL" id="TQV89434.1"/>
    </source>
</evidence>
<organism evidence="3 4">
    <name type="scientific">Aliikangiella coralliicola</name>
    <dbReference type="NCBI Taxonomy" id="2592383"/>
    <lineage>
        <taxon>Bacteria</taxon>
        <taxon>Pseudomonadati</taxon>
        <taxon>Pseudomonadota</taxon>
        <taxon>Gammaproteobacteria</taxon>
        <taxon>Oceanospirillales</taxon>
        <taxon>Pleioneaceae</taxon>
        <taxon>Aliikangiella</taxon>
    </lineage>
</organism>
<protein>
    <submittedName>
        <fullName evidence="3">Uncharacterized protein</fullName>
    </submittedName>
</protein>